<feature type="transmembrane region" description="Helical" evidence="1">
    <location>
        <begin position="155"/>
        <end position="175"/>
    </location>
</feature>
<accession>A0ABU1A667</accession>
<feature type="transmembrane region" description="Helical" evidence="1">
    <location>
        <begin position="187"/>
        <end position="204"/>
    </location>
</feature>
<feature type="transmembrane region" description="Helical" evidence="1">
    <location>
        <begin position="421"/>
        <end position="442"/>
    </location>
</feature>
<keyword evidence="1" id="KW-0812">Transmembrane</keyword>
<feature type="transmembrane region" description="Helical" evidence="1">
    <location>
        <begin position="210"/>
        <end position="228"/>
    </location>
</feature>
<feature type="transmembrane region" description="Helical" evidence="1">
    <location>
        <begin position="365"/>
        <end position="384"/>
    </location>
</feature>
<name>A0ABU1A667_9FLAO</name>
<keyword evidence="1" id="KW-1133">Transmembrane helix</keyword>
<keyword evidence="1" id="KW-0472">Membrane</keyword>
<feature type="transmembrane region" description="Helical" evidence="1">
    <location>
        <begin position="454"/>
        <end position="472"/>
    </location>
</feature>
<feature type="transmembrane region" description="Helical" evidence="1">
    <location>
        <begin position="68"/>
        <end position="85"/>
    </location>
</feature>
<feature type="transmembrane region" description="Helical" evidence="1">
    <location>
        <begin position="391"/>
        <end position="409"/>
    </location>
</feature>
<evidence type="ECO:0000313" key="2">
    <source>
        <dbReference type="EMBL" id="MDQ7918416.1"/>
    </source>
</evidence>
<feature type="transmembrane region" description="Helical" evidence="1">
    <location>
        <begin position="240"/>
        <end position="259"/>
    </location>
</feature>
<feature type="transmembrane region" description="Helical" evidence="1">
    <location>
        <begin position="271"/>
        <end position="300"/>
    </location>
</feature>
<feature type="transmembrane region" description="Helical" evidence="1">
    <location>
        <begin position="40"/>
        <end position="62"/>
    </location>
</feature>
<sequence length="619" mass="72494">MLYLDSIFIGASRIVGFCCIIFLIKFLVSVKNQSQFGFDYFIPRLVTFLSAIIIIGFLLTQLNAYDSFISLTIILGFMFFLFLNLKKNKNKRKTPNKHREELSKTHINWQIGLGLLIAFLGFISRFYFYRFDRYALSDIWYRDLSNMKELAYQKWFFLPSTMTGEFLLINFYGTITGLSDSMALESFGLIEVATLALVIFWVTYRSFKRLFFPALTTSLFFTFYYMFLPINIDLTTMHKSVFLSLIIALPIILFVHSPKILNAKISTFFRWMIYLCTATFLIDSFVSIYILFPVILLSFLLKYKDVYVRKSFYAYLISAVFIFIIHYIASLVLGQDFFSFIASNIFSYNTYTYTPQLILPLEQLLLYYLYLSLGLTLLSLFFAIKSIKDWSLILILITQIDLLLLAAVFEVDFLDLDLLNQVLSVFIPILIGIFLYYVNLLFKAIVKLKKEFVFLKLVLSFTLIGLVLYSLYDTTMDKIPFNKEIKNEQILAAYDKIENRLLPFSFGVVNHGENQVISTGNHFFLTYEYFNTEYIKQDQDYFKHKDDPIYLHKNPAVVLPNSIFVFSYKNEENSAQLENTLAILKQRGRKIHTFYSNSLLNVYEIINEPEKTHVKDLLF</sequence>
<evidence type="ECO:0000313" key="3">
    <source>
        <dbReference type="Proteomes" id="UP001230915"/>
    </source>
</evidence>
<reference evidence="2 3" key="1">
    <citation type="submission" date="2023-08" db="EMBL/GenBank/DDBJ databases">
        <title>Mesonia sp. MT50, isolated from deep-sea sediment of the Mariana Trench.</title>
        <authorList>
            <person name="Fu H."/>
        </authorList>
    </citation>
    <scope>NUCLEOTIDE SEQUENCE [LARGE SCALE GENOMIC DNA]</scope>
    <source>
        <strain evidence="2 3">MT50</strain>
    </source>
</reference>
<organism evidence="2 3">
    <name type="scientific">Mesonia profundi</name>
    <dbReference type="NCBI Taxonomy" id="3070998"/>
    <lineage>
        <taxon>Bacteria</taxon>
        <taxon>Pseudomonadati</taxon>
        <taxon>Bacteroidota</taxon>
        <taxon>Flavobacteriia</taxon>
        <taxon>Flavobacteriales</taxon>
        <taxon>Flavobacteriaceae</taxon>
        <taxon>Mesonia</taxon>
    </lineage>
</organism>
<dbReference type="Proteomes" id="UP001230915">
    <property type="component" value="Unassembled WGS sequence"/>
</dbReference>
<feature type="transmembrane region" description="Helical" evidence="1">
    <location>
        <begin position="106"/>
        <end position="128"/>
    </location>
</feature>
<feature type="transmembrane region" description="Helical" evidence="1">
    <location>
        <begin position="6"/>
        <end position="28"/>
    </location>
</feature>
<comment type="caution">
    <text evidence="2">The sequence shown here is derived from an EMBL/GenBank/DDBJ whole genome shotgun (WGS) entry which is preliminary data.</text>
</comment>
<evidence type="ECO:0008006" key="4">
    <source>
        <dbReference type="Google" id="ProtNLM"/>
    </source>
</evidence>
<evidence type="ECO:0000256" key="1">
    <source>
        <dbReference type="SAM" id="Phobius"/>
    </source>
</evidence>
<gene>
    <name evidence="2" type="ORF">RBU60_12620</name>
</gene>
<keyword evidence="3" id="KW-1185">Reference proteome</keyword>
<proteinExistence type="predicted"/>
<dbReference type="RefSeq" id="WP_308865410.1">
    <property type="nucleotide sequence ID" value="NZ_JAVHUL010000043.1"/>
</dbReference>
<protein>
    <recommendedName>
        <fullName evidence="4">Glycosyltransferase RgtA/B/C/D-like domain-containing protein</fullName>
    </recommendedName>
</protein>
<feature type="transmembrane region" description="Helical" evidence="1">
    <location>
        <begin position="312"/>
        <end position="333"/>
    </location>
</feature>
<dbReference type="EMBL" id="JAVHUL010000043">
    <property type="protein sequence ID" value="MDQ7918416.1"/>
    <property type="molecule type" value="Genomic_DNA"/>
</dbReference>